<evidence type="ECO:0000313" key="2">
    <source>
        <dbReference type="Proteomes" id="UP001140234"/>
    </source>
</evidence>
<organism evidence="1 2">
    <name type="scientific">Coemansia nantahalensis</name>
    <dbReference type="NCBI Taxonomy" id="2789366"/>
    <lineage>
        <taxon>Eukaryota</taxon>
        <taxon>Fungi</taxon>
        <taxon>Fungi incertae sedis</taxon>
        <taxon>Zoopagomycota</taxon>
        <taxon>Kickxellomycotina</taxon>
        <taxon>Kickxellomycetes</taxon>
        <taxon>Kickxellales</taxon>
        <taxon>Kickxellaceae</taxon>
        <taxon>Coemansia</taxon>
    </lineage>
</organism>
<sequence>MVPQTAAMEIDQPPAAQAAGSFRTTISKQPFYYFAVSLVTGSATPIAAAQFREYLLMVLNQWLGAIGGGVAVEVMDYDYPRAVIRVPYDNYKAAWQAMTVNPFKLLDGAAAHFQVVRGSAFAMGVVAGSRDAQA</sequence>
<reference evidence="1" key="1">
    <citation type="submission" date="2022-07" db="EMBL/GenBank/DDBJ databases">
        <title>Phylogenomic reconstructions and comparative analyses of Kickxellomycotina fungi.</title>
        <authorList>
            <person name="Reynolds N.K."/>
            <person name="Stajich J.E."/>
            <person name="Barry K."/>
            <person name="Grigoriev I.V."/>
            <person name="Crous P."/>
            <person name="Smith M.E."/>
        </authorList>
    </citation>
    <scope>NUCLEOTIDE SEQUENCE</scope>
    <source>
        <strain evidence="1">CBS 109366</strain>
    </source>
</reference>
<comment type="caution">
    <text evidence="1">The sequence shown here is derived from an EMBL/GenBank/DDBJ whole genome shotgun (WGS) entry which is preliminary data.</text>
</comment>
<accession>A0ACC1JXA4</accession>
<dbReference type="EMBL" id="JANBUJ010000993">
    <property type="protein sequence ID" value="KAJ2769194.1"/>
    <property type="molecule type" value="Genomic_DNA"/>
</dbReference>
<evidence type="ECO:0000313" key="1">
    <source>
        <dbReference type="EMBL" id="KAJ2769194.1"/>
    </source>
</evidence>
<name>A0ACC1JXA4_9FUNG</name>
<keyword evidence="2" id="KW-1185">Reference proteome</keyword>
<protein>
    <submittedName>
        <fullName evidence="1">Uncharacterized protein</fullName>
    </submittedName>
</protein>
<gene>
    <name evidence="1" type="ORF">IWQ57_003208</name>
</gene>
<dbReference type="Proteomes" id="UP001140234">
    <property type="component" value="Unassembled WGS sequence"/>
</dbReference>
<proteinExistence type="predicted"/>